<dbReference type="SMART" id="SM00382">
    <property type="entry name" value="AAA"/>
    <property type="match status" value="1"/>
</dbReference>
<evidence type="ECO:0000256" key="4">
    <source>
        <dbReference type="ARBA" id="ARBA00022741"/>
    </source>
</evidence>
<name>A0A6M1LGS8_9PROT</name>
<evidence type="ECO:0000256" key="5">
    <source>
        <dbReference type="ARBA" id="ARBA00022840"/>
    </source>
</evidence>
<dbReference type="InterPro" id="IPR017871">
    <property type="entry name" value="ABC_transporter-like_CS"/>
</dbReference>
<dbReference type="InterPro" id="IPR003439">
    <property type="entry name" value="ABC_transporter-like_ATP-bd"/>
</dbReference>
<dbReference type="Proteomes" id="UP000475385">
    <property type="component" value="Unassembled WGS sequence"/>
</dbReference>
<comment type="similarity">
    <text evidence="2">Belongs to the ABC transporter superfamily.</text>
</comment>
<dbReference type="AlphaFoldDB" id="A0A6M1LGS8"/>
<dbReference type="FunFam" id="3.40.50.300:FF:000016">
    <property type="entry name" value="Oligopeptide ABC transporter ATP-binding component"/>
    <property type="match status" value="1"/>
</dbReference>
<gene>
    <name evidence="7" type="ORF">G3576_05985</name>
</gene>
<keyword evidence="4" id="KW-0547">Nucleotide-binding</keyword>
<dbReference type="PANTHER" id="PTHR43776:SF7">
    <property type="entry name" value="D,D-DIPEPTIDE TRANSPORT ATP-BINDING PROTEIN DDPF-RELATED"/>
    <property type="match status" value="1"/>
</dbReference>
<proteinExistence type="inferred from homology"/>
<evidence type="ECO:0000313" key="7">
    <source>
        <dbReference type="EMBL" id="NGM19555.1"/>
    </source>
</evidence>
<comment type="subcellular location">
    <subcellularLocation>
        <location evidence="1">Cell inner membrane</location>
        <topology evidence="1">Peripheral membrane protein</topology>
    </subcellularLocation>
</comment>
<dbReference type="InterPro" id="IPR013563">
    <property type="entry name" value="Oligopep_ABC_C"/>
</dbReference>
<dbReference type="GO" id="GO:0005524">
    <property type="term" value="F:ATP binding"/>
    <property type="evidence" value="ECO:0007669"/>
    <property type="project" value="UniProtKB-KW"/>
</dbReference>
<evidence type="ECO:0000259" key="6">
    <source>
        <dbReference type="PROSITE" id="PS50893"/>
    </source>
</evidence>
<dbReference type="GO" id="GO:0015833">
    <property type="term" value="P:peptide transport"/>
    <property type="evidence" value="ECO:0007669"/>
    <property type="project" value="InterPro"/>
</dbReference>
<evidence type="ECO:0000256" key="1">
    <source>
        <dbReference type="ARBA" id="ARBA00004417"/>
    </source>
</evidence>
<dbReference type="GO" id="GO:0055085">
    <property type="term" value="P:transmembrane transport"/>
    <property type="evidence" value="ECO:0007669"/>
    <property type="project" value="UniProtKB-ARBA"/>
</dbReference>
<dbReference type="EMBL" id="JAAIKB010000002">
    <property type="protein sequence ID" value="NGM19555.1"/>
    <property type="molecule type" value="Genomic_DNA"/>
</dbReference>
<dbReference type="Pfam" id="PF08352">
    <property type="entry name" value="oligo_HPY"/>
    <property type="match status" value="1"/>
</dbReference>
<evidence type="ECO:0000313" key="8">
    <source>
        <dbReference type="Proteomes" id="UP000475385"/>
    </source>
</evidence>
<dbReference type="Pfam" id="PF00005">
    <property type="entry name" value="ABC_tran"/>
    <property type="match status" value="1"/>
</dbReference>
<comment type="caution">
    <text evidence="7">The sequence shown here is derived from an EMBL/GenBank/DDBJ whole genome shotgun (WGS) entry which is preliminary data.</text>
</comment>
<dbReference type="InterPro" id="IPR027417">
    <property type="entry name" value="P-loop_NTPase"/>
</dbReference>
<dbReference type="PROSITE" id="PS00211">
    <property type="entry name" value="ABC_TRANSPORTER_1"/>
    <property type="match status" value="1"/>
</dbReference>
<dbReference type="SUPFAM" id="SSF52540">
    <property type="entry name" value="P-loop containing nucleoside triphosphate hydrolases"/>
    <property type="match status" value="1"/>
</dbReference>
<accession>A0A6M1LGS8</accession>
<reference evidence="7 8" key="1">
    <citation type="submission" date="2020-03" db="EMBL/GenBank/DDBJ databases">
        <title>Roseomonas stagni sp. nov., isolated from pond water in Japan.</title>
        <authorList>
            <person name="Furuhata K."/>
            <person name="Miyamoto H."/>
            <person name="Goto K."/>
        </authorList>
    </citation>
    <scope>NUCLEOTIDE SEQUENCE [LARGE SCALE GENOMIC DNA]</scope>
    <source>
        <strain evidence="7 8">PeD5</strain>
    </source>
</reference>
<dbReference type="PROSITE" id="PS50893">
    <property type="entry name" value="ABC_TRANSPORTER_2"/>
    <property type="match status" value="1"/>
</dbReference>
<dbReference type="PANTHER" id="PTHR43776">
    <property type="entry name" value="TRANSPORT ATP-BINDING PROTEIN"/>
    <property type="match status" value="1"/>
</dbReference>
<dbReference type="GO" id="GO:0016887">
    <property type="term" value="F:ATP hydrolysis activity"/>
    <property type="evidence" value="ECO:0007669"/>
    <property type="project" value="InterPro"/>
</dbReference>
<dbReference type="Gene3D" id="3.40.50.300">
    <property type="entry name" value="P-loop containing nucleotide triphosphate hydrolases"/>
    <property type="match status" value="1"/>
</dbReference>
<sequence>MTAPLLRLDGVSKHYATRPSLLGRVLPNQPMVRAVQDVSLSIAPGEILGLVGESGSGKSTLGRVALLLEPPTSGTVAFDGANPASDLHAFRRRAQMVFQDPASSLNRSLTIERILDSPLSVHRFGNRAERRVRIAELLELVGLRPEMARRYPHELSGGQRQRVGIARALAIEPAFIVLDEPTSALDVSIQAQVANLLVELQQRLSLTYLFISHDLRLVRWLCDRIAVMYLGRIVEIGPAETLWNAPLHPYTRALLNAVTAEDLRPPEAAGDVPSPIRPPPGCAFHPRCPMAGPRCAQHAPRATTTTDGVTTACHLHDGGVA</sequence>
<dbReference type="InterPro" id="IPR050319">
    <property type="entry name" value="ABC_transp_ATP-bind"/>
</dbReference>
<evidence type="ECO:0000256" key="2">
    <source>
        <dbReference type="ARBA" id="ARBA00005417"/>
    </source>
</evidence>
<keyword evidence="8" id="KW-1185">Reference proteome</keyword>
<keyword evidence="3" id="KW-0813">Transport</keyword>
<dbReference type="NCBIfam" id="TIGR01727">
    <property type="entry name" value="oligo_HPY"/>
    <property type="match status" value="1"/>
</dbReference>
<organism evidence="7 8">
    <name type="scientific">Falsiroseomonas algicola</name>
    <dbReference type="NCBI Taxonomy" id="2716930"/>
    <lineage>
        <taxon>Bacteria</taxon>
        <taxon>Pseudomonadati</taxon>
        <taxon>Pseudomonadota</taxon>
        <taxon>Alphaproteobacteria</taxon>
        <taxon>Acetobacterales</taxon>
        <taxon>Roseomonadaceae</taxon>
        <taxon>Falsiroseomonas</taxon>
    </lineage>
</organism>
<dbReference type="RefSeq" id="WP_164693451.1">
    <property type="nucleotide sequence ID" value="NZ_JAAIKB010000002.1"/>
</dbReference>
<keyword evidence="5 7" id="KW-0067">ATP-binding</keyword>
<dbReference type="InterPro" id="IPR003593">
    <property type="entry name" value="AAA+_ATPase"/>
</dbReference>
<dbReference type="CDD" id="cd03257">
    <property type="entry name" value="ABC_NikE_OppD_transporters"/>
    <property type="match status" value="1"/>
</dbReference>
<evidence type="ECO:0000256" key="3">
    <source>
        <dbReference type="ARBA" id="ARBA00022448"/>
    </source>
</evidence>
<protein>
    <submittedName>
        <fullName evidence="7">ABC transporter ATP-binding protein</fullName>
    </submittedName>
</protein>
<feature type="domain" description="ABC transporter" evidence="6">
    <location>
        <begin position="6"/>
        <end position="255"/>
    </location>
</feature>
<dbReference type="GO" id="GO:0005886">
    <property type="term" value="C:plasma membrane"/>
    <property type="evidence" value="ECO:0007669"/>
    <property type="project" value="UniProtKB-SubCell"/>
</dbReference>